<comment type="subcellular location">
    <subcellularLocation>
        <location evidence="1">Cell membrane</location>
        <topology evidence="1">Multi-pass membrane protein</topology>
    </subcellularLocation>
</comment>
<dbReference type="InterPro" id="IPR003838">
    <property type="entry name" value="ABC3_permease_C"/>
</dbReference>
<feature type="domain" description="ABC3 transporter permease C-terminal" evidence="7">
    <location>
        <begin position="292"/>
        <end position="407"/>
    </location>
</feature>
<dbReference type="OrthoDB" id="903373at2"/>
<proteinExistence type="predicted"/>
<keyword evidence="4 6" id="KW-1133">Transmembrane helix</keyword>
<evidence type="ECO:0000256" key="6">
    <source>
        <dbReference type="SAM" id="Phobius"/>
    </source>
</evidence>
<feature type="transmembrane region" description="Helical" evidence="6">
    <location>
        <begin position="383"/>
        <end position="407"/>
    </location>
</feature>
<feature type="transmembrane region" description="Helical" evidence="6">
    <location>
        <begin position="342"/>
        <end position="363"/>
    </location>
</feature>
<sequence>MLRNYWKITVRTLLKNKVYTLTTVLGLTIGLAACGLIALYIFDEWGVDRFHEKGHRIYRVVTNTVTKGETERAANTVGRPLAQAIRQEVPEIESIVQVHWANFPIKNKNRYFYDRELYVGADFLTTFTFPLLEGDPKTALRDPYSLVLTENMARKYFGDGPVLGKTLMLSDTLPFKITGVLADPPPSHLSFQVLLSMATYYAVGNSTEGEWFTWDEFCYVLLPENANPAVAEKKISALPMKYNGEEYRNNGIYVTHSLEAMPSIYLHSTGIPDPGGANRTTGSAQQLQLLGVIGLFLLLLAGINFVNLTTAHQGERAKEVGVRKAIGAAYTALLGQFLGESLLLAFLAGLLAVLVMHLTLPFLNELTGKTISPVILSQPVTVLIGVGFLALTGLLAGWYPALLLARFRPVDTLKGQIVTAKGAWMRRGLVVFQFSISLILIISTIVVVRQLRFMQSQNLGFNKERVLSIELRKLPRMDFINNYESLKQQVASLPNVKSVTGVSALPGRDGWNGQIVYPEGRPHDQTLSMEVIPVDHDYVKTLGLTLRAGRDYSKRFAMDAKQGVLLNEAACRAIGWKPEEAIGKRVQSSGLEDGRVVGVIADFHQHGLQQKIKPILTFITPAYTYRYLSLRLGTGDLRTSVAEVERFWQKRFPGYDFDYYFLDEDFNRQYKTEQQLSTLFGLFAGLAILIACLGLFALTTYTAERRTKEIGVRKVLGASVANIVRLLSKDFLQLVIIAILLASPIAWYAMNDWLADFAYRISVDWWVFALAGFGAVGIAFLTVSFQSIRAALMNPVKSLRSE</sequence>
<dbReference type="EMBL" id="RQJO01000011">
    <property type="protein sequence ID" value="RRA99781.1"/>
    <property type="molecule type" value="Genomic_DNA"/>
</dbReference>
<dbReference type="Pfam" id="PF12704">
    <property type="entry name" value="MacB_PCD"/>
    <property type="match status" value="1"/>
</dbReference>
<evidence type="ECO:0000259" key="8">
    <source>
        <dbReference type="Pfam" id="PF12704"/>
    </source>
</evidence>
<organism evidence="9 10">
    <name type="scientific">Larkinella rosea</name>
    <dbReference type="NCBI Taxonomy" id="2025312"/>
    <lineage>
        <taxon>Bacteria</taxon>
        <taxon>Pseudomonadati</taxon>
        <taxon>Bacteroidota</taxon>
        <taxon>Cytophagia</taxon>
        <taxon>Cytophagales</taxon>
        <taxon>Spirosomataceae</taxon>
        <taxon>Larkinella</taxon>
    </lineage>
</organism>
<protein>
    <submittedName>
        <fullName evidence="9">ABC transporter permease</fullName>
    </submittedName>
</protein>
<accession>A0A3P1BFT8</accession>
<feature type="transmembrane region" description="Helical" evidence="6">
    <location>
        <begin position="676"/>
        <end position="698"/>
    </location>
</feature>
<feature type="transmembrane region" description="Helical" evidence="6">
    <location>
        <begin position="21"/>
        <end position="42"/>
    </location>
</feature>
<evidence type="ECO:0000256" key="2">
    <source>
        <dbReference type="ARBA" id="ARBA00022475"/>
    </source>
</evidence>
<feature type="domain" description="ABC3 transporter permease C-terminal" evidence="7">
    <location>
        <begin position="682"/>
        <end position="795"/>
    </location>
</feature>
<feature type="transmembrane region" description="Helical" evidence="6">
    <location>
        <begin position="287"/>
        <end position="308"/>
    </location>
</feature>
<keyword evidence="3 6" id="KW-0812">Transmembrane</keyword>
<feature type="transmembrane region" description="Helical" evidence="6">
    <location>
        <begin position="765"/>
        <end position="785"/>
    </location>
</feature>
<dbReference type="InterPro" id="IPR050250">
    <property type="entry name" value="Macrolide_Exporter_MacB"/>
</dbReference>
<evidence type="ECO:0000313" key="9">
    <source>
        <dbReference type="EMBL" id="RRA99781.1"/>
    </source>
</evidence>
<evidence type="ECO:0000256" key="3">
    <source>
        <dbReference type="ARBA" id="ARBA00022692"/>
    </source>
</evidence>
<evidence type="ECO:0000256" key="1">
    <source>
        <dbReference type="ARBA" id="ARBA00004651"/>
    </source>
</evidence>
<feature type="domain" description="MacB-like periplasmic core" evidence="8">
    <location>
        <begin position="20"/>
        <end position="237"/>
    </location>
</feature>
<dbReference type="Proteomes" id="UP000271925">
    <property type="component" value="Unassembled WGS sequence"/>
</dbReference>
<gene>
    <name evidence="9" type="ORF">EHT25_24420</name>
</gene>
<dbReference type="PROSITE" id="PS51257">
    <property type="entry name" value="PROKAR_LIPOPROTEIN"/>
    <property type="match status" value="1"/>
</dbReference>
<keyword evidence="5 6" id="KW-0472">Membrane</keyword>
<dbReference type="PANTHER" id="PTHR30572">
    <property type="entry name" value="MEMBRANE COMPONENT OF TRANSPORTER-RELATED"/>
    <property type="match status" value="1"/>
</dbReference>
<dbReference type="PANTHER" id="PTHR30572:SF18">
    <property type="entry name" value="ABC-TYPE MACROLIDE FAMILY EXPORT SYSTEM PERMEASE COMPONENT 2"/>
    <property type="match status" value="1"/>
</dbReference>
<evidence type="ECO:0000256" key="4">
    <source>
        <dbReference type="ARBA" id="ARBA00022989"/>
    </source>
</evidence>
<comment type="caution">
    <text evidence="9">The sequence shown here is derived from an EMBL/GenBank/DDBJ whole genome shotgun (WGS) entry which is preliminary data.</text>
</comment>
<dbReference type="GO" id="GO:0005886">
    <property type="term" value="C:plasma membrane"/>
    <property type="evidence" value="ECO:0007669"/>
    <property type="project" value="UniProtKB-SubCell"/>
</dbReference>
<reference evidence="9 10" key="1">
    <citation type="submission" date="2018-11" db="EMBL/GenBank/DDBJ databases">
        <authorList>
            <person name="Zhou Z."/>
            <person name="Wang G."/>
        </authorList>
    </citation>
    <scope>NUCLEOTIDE SEQUENCE [LARGE SCALE GENOMIC DNA]</scope>
    <source>
        <strain evidence="9 10">KCTC52004</strain>
    </source>
</reference>
<feature type="transmembrane region" description="Helical" evidence="6">
    <location>
        <begin position="731"/>
        <end position="750"/>
    </location>
</feature>
<evidence type="ECO:0000313" key="10">
    <source>
        <dbReference type="Proteomes" id="UP000271925"/>
    </source>
</evidence>
<dbReference type="RefSeq" id="WP_124877813.1">
    <property type="nucleotide sequence ID" value="NZ_RQJO01000011.1"/>
</dbReference>
<evidence type="ECO:0000256" key="5">
    <source>
        <dbReference type="ARBA" id="ARBA00023136"/>
    </source>
</evidence>
<feature type="transmembrane region" description="Helical" evidence="6">
    <location>
        <begin position="428"/>
        <end position="448"/>
    </location>
</feature>
<keyword evidence="2" id="KW-1003">Cell membrane</keyword>
<keyword evidence="10" id="KW-1185">Reference proteome</keyword>
<dbReference type="InterPro" id="IPR025857">
    <property type="entry name" value="MacB_PCD"/>
</dbReference>
<name>A0A3P1BFT8_9BACT</name>
<evidence type="ECO:0000259" key="7">
    <source>
        <dbReference type="Pfam" id="PF02687"/>
    </source>
</evidence>
<dbReference type="AlphaFoldDB" id="A0A3P1BFT8"/>
<dbReference type="Pfam" id="PF02687">
    <property type="entry name" value="FtsX"/>
    <property type="match status" value="2"/>
</dbReference>
<dbReference type="GO" id="GO:0022857">
    <property type="term" value="F:transmembrane transporter activity"/>
    <property type="evidence" value="ECO:0007669"/>
    <property type="project" value="TreeGrafter"/>
</dbReference>